<feature type="region of interest" description="Disordered" evidence="1">
    <location>
        <begin position="77"/>
        <end position="96"/>
    </location>
</feature>
<reference evidence="4 5" key="1">
    <citation type="submission" date="2018-06" db="EMBL/GenBank/DDBJ databases">
        <authorList>
            <consortium name="Pathogen Informatics"/>
            <person name="Doyle S."/>
        </authorList>
    </citation>
    <scope>NUCLEOTIDE SEQUENCE [LARGE SCALE GENOMIC DNA]</scope>
    <source>
        <strain evidence="4 5">NCTC8179</strain>
    </source>
</reference>
<proteinExistence type="predicted"/>
<gene>
    <name evidence="4" type="primary">tir_2</name>
    <name evidence="4" type="ORF">NCTC8179_06357</name>
</gene>
<evidence type="ECO:0000259" key="3">
    <source>
        <dbReference type="Pfam" id="PF07490"/>
    </source>
</evidence>
<sequence length="124" mass="13129">MAATGIAQAVALTPEPDDPITTDPDAAANTAEAAAKDQLTKEAFQNPDNQKVNIDENGNAIPSGELKDDVVAQIAEQAKAAGEQARQEAIESNSQAQQNMMNSMLNANRKCLFHRGLATVLVVR</sequence>
<feature type="domain" description="Translocated intimin receptor N-terminal" evidence="3">
    <location>
        <begin position="1"/>
        <end position="23"/>
    </location>
</feature>
<dbReference type="Pfam" id="PF03549">
    <property type="entry name" value="Tir_receptor_M"/>
    <property type="match status" value="1"/>
</dbReference>
<feature type="region of interest" description="Disordered" evidence="1">
    <location>
        <begin position="1"/>
        <end position="25"/>
    </location>
</feature>
<keyword evidence="4" id="KW-0675">Receptor</keyword>
<dbReference type="Pfam" id="PF07490">
    <property type="entry name" value="Tir_receptor_N"/>
    <property type="match status" value="1"/>
</dbReference>
<dbReference type="AlphaFoldDB" id="A0A377AEQ5"/>
<dbReference type="InterPro" id="IPR022633">
    <property type="entry name" value="Transloc_intimin_rcpt_N"/>
</dbReference>
<dbReference type="Gene3D" id="4.10.820.10">
    <property type="entry name" value="Translocated intimin receptor, central domain"/>
    <property type="match status" value="1"/>
</dbReference>
<organism evidence="4 5">
    <name type="scientific">Escherichia coli</name>
    <dbReference type="NCBI Taxonomy" id="562"/>
    <lineage>
        <taxon>Bacteria</taxon>
        <taxon>Pseudomonadati</taxon>
        <taxon>Pseudomonadota</taxon>
        <taxon>Gammaproteobacteria</taxon>
        <taxon>Enterobacterales</taxon>
        <taxon>Enterobacteriaceae</taxon>
        <taxon>Escherichia</taxon>
    </lineage>
</organism>
<dbReference type="InterPro" id="IPR003536">
    <property type="entry name" value="Transloc_intimin_rcpt_cen_dom"/>
</dbReference>
<dbReference type="Proteomes" id="UP000255543">
    <property type="component" value="Unassembled WGS sequence"/>
</dbReference>
<feature type="domain" description="Translocated intimin receptor central" evidence="2">
    <location>
        <begin position="24"/>
        <end position="89"/>
    </location>
</feature>
<protein>
    <submittedName>
        <fullName evidence="4">Translocated intimin receptor Tir</fullName>
    </submittedName>
</protein>
<dbReference type="InterPro" id="IPR037003">
    <property type="entry name" value="Tir_central_sf"/>
</dbReference>
<evidence type="ECO:0000256" key="1">
    <source>
        <dbReference type="SAM" id="MobiDB-lite"/>
    </source>
</evidence>
<name>A0A377AEQ5_ECOLX</name>
<evidence type="ECO:0000259" key="2">
    <source>
        <dbReference type="Pfam" id="PF03549"/>
    </source>
</evidence>
<evidence type="ECO:0000313" key="5">
    <source>
        <dbReference type="Proteomes" id="UP000255543"/>
    </source>
</evidence>
<dbReference type="EMBL" id="UGEB01000001">
    <property type="protein sequence ID" value="STL07042.1"/>
    <property type="molecule type" value="Genomic_DNA"/>
</dbReference>
<feature type="region of interest" description="Disordered" evidence="1">
    <location>
        <begin position="43"/>
        <end position="63"/>
    </location>
</feature>
<evidence type="ECO:0000313" key="4">
    <source>
        <dbReference type="EMBL" id="STL07042.1"/>
    </source>
</evidence>
<accession>A0A377AEQ5</accession>